<feature type="domain" description="Major facilitator superfamily (MFS) profile" evidence="8">
    <location>
        <begin position="23"/>
        <end position="472"/>
    </location>
</feature>
<feature type="transmembrane region" description="Helical" evidence="7">
    <location>
        <begin position="414"/>
        <end position="431"/>
    </location>
</feature>
<feature type="transmembrane region" description="Helical" evidence="7">
    <location>
        <begin position="57"/>
        <end position="77"/>
    </location>
</feature>
<dbReference type="PANTHER" id="PTHR42718">
    <property type="entry name" value="MAJOR FACILITATOR SUPERFAMILY MULTIDRUG TRANSPORTER MFSC"/>
    <property type="match status" value="1"/>
</dbReference>
<organism evidence="9 10">
    <name type="scientific">Nocardia ninae NBRC 108245</name>
    <dbReference type="NCBI Taxonomy" id="1210091"/>
    <lineage>
        <taxon>Bacteria</taxon>
        <taxon>Bacillati</taxon>
        <taxon>Actinomycetota</taxon>
        <taxon>Actinomycetes</taxon>
        <taxon>Mycobacteriales</taxon>
        <taxon>Nocardiaceae</taxon>
        <taxon>Nocardia</taxon>
    </lineage>
</organism>
<keyword evidence="10" id="KW-1185">Reference proteome</keyword>
<dbReference type="GO" id="GO:0022857">
    <property type="term" value="F:transmembrane transporter activity"/>
    <property type="evidence" value="ECO:0007669"/>
    <property type="project" value="InterPro"/>
</dbReference>
<reference evidence="9 10" key="1">
    <citation type="submission" date="2019-07" db="EMBL/GenBank/DDBJ databases">
        <title>Whole genome shotgun sequence of Nocardia ninae NBRC 108245.</title>
        <authorList>
            <person name="Hosoyama A."/>
            <person name="Uohara A."/>
            <person name="Ohji S."/>
            <person name="Ichikawa N."/>
        </authorList>
    </citation>
    <scope>NUCLEOTIDE SEQUENCE [LARGE SCALE GENOMIC DNA]</scope>
    <source>
        <strain evidence="9 10">NBRC 108245</strain>
    </source>
</reference>
<evidence type="ECO:0000256" key="6">
    <source>
        <dbReference type="ARBA" id="ARBA00023136"/>
    </source>
</evidence>
<feature type="transmembrane region" description="Helical" evidence="7">
    <location>
        <begin position="122"/>
        <end position="142"/>
    </location>
</feature>
<feature type="transmembrane region" description="Helical" evidence="7">
    <location>
        <begin position="443"/>
        <end position="467"/>
    </location>
</feature>
<protein>
    <submittedName>
        <fullName evidence="9">MFS transporter</fullName>
    </submittedName>
</protein>
<evidence type="ECO:0000256" key="5">
    <source>
        <dbReference type="ARBA" id="ARBA00022989"/>
    </source>
</evidence>
<keyword evidence="6 7" id="KW-0472">Membrane</keyword>
<feature type="transmembrane region" description="Helical" evidence="7">
    <location>
        <begin position="341"/>
        <end position="358"/>
    </location>
</feature>
<dbReference type="GO" id="GO:0005886">
    <property type="term" value="C:plasma membrane"/>
    <property type="evidence" value="ECO:0007669"/>
    <property type="project" value="UniProtKB-SubCell"/>
</dbReference>
<keyword evidence="5 7" id="KW-1133">Transmembrane helix</keyword>
<keyword evidence="3" id="KW-1003">Cell membrane</keyword>
<proteinExistence type="predicted"/>
<feature type="transmembrane region" description="Helical" evidence="7">
    <location>
        <begin position="210"/>
        <end position="228"/>
    </location>
</feature>
<dbReference type="OrthoDB" id="7375466at2"/>
<evidence type="ECO:0000256" key="1">
    <source>
        <dbReference type="ARBA" id="ARBA00004651"/>
    </source>
</evidence>
<feature type="transmembrane region" description="Helical" evidence="7">
    <location>
        <begin position="309"/>
        <end position="329"/>
    </location>
</feature>
<name>A0A511MDY8_9NOCA</name>
<comment type="subcellular location">
    <subcellularLocation>
        <location evidence="1">Cell membrane</location>
        <topology evidence="1">Multi-pass membrane protein</topology>
    </subcellularLocation>
</comment>
<keyword evidence="4 7" id="KW-0812">Transmembrane</keyword>
<dbReference type="PROSITE" id="PS50850">
    <property type="entry name" value="MFS"/>
    <property type="match status" value="1"/>
</dbReference>
<evidence type="ECO:0000313" key="9">
    <source>
        <dbReference type="EMBL" id="GEM38357.1"/>
    </source>
</evidence>
<dbReference type="Gene3D" id="1.20.1250.20">
    <property type="entry name" value="MFS general substrate transporter like domains"/>
    <property type="match status" value="1"/>
</dbReference>
<feature type="transmembrane region" description="Helical" evidence="7">
    <location>
        <begin position="240"/>
        <end position="257"/>
    </location>
</feature>
<sequence>MNARLEPVPVNRTPTPSARAWIGLTVLATAQFLVVLTTSIVNVALPDIGRGLELSPIGLSWIVNGYVLAFGALLLLGGRLGDVFGRRRVFLTGTVIFMASSIAAGLAPTAVVLLAARVGQGVGAALLAPTALALVLTLFPAGAGRARAIGVWGAVSGIGGVAGVLSGGILTGVFGWRAVFFIGAPITFAVLAATISLVPADRPAGGRVDLWGAATVTGGLAALTYALSIGGQYGWTTPRVIAPLIAAVVLLILFAVSQRRLAQPLVAPAILRIGGVLAANIVMTLLGAVWLGLFFFLPLYQQKVLGYTPIRAGLTQLPLAIMITTASTITPKLARYLNTRALLATALALLAAGLAWLARTPVDGRFLIDIAAPSLLIGTGQGIAFVLLTARATAGVPTEHTGLAGGLINTTRQIGGALGLAGLLAITTAAGDSGNQPTPSHLAHAYGTAFTATAAIAASAALLTAILRDRPAR</sequence>
<dbReference type="EMBL" id="BJXA01000015">
    <property type="protein sequence ID" value="GEM38357.1"/>
    <property type="molecule type" value="Genomic_DNA"/>
</dbReference>
<comment type="caution">
    <text evidence="9">The sequence shown here is derived from an EMBL/GenBank/DDBJ whole genome shotgun (WGS) entry which is preliminary data.</text>
</comment>
<feature type="transmembrane region" description="Helical" evidence="7">
    <location>
        <begin position="370"/>
        <end position="393"/>
    </location>
</feature>
<dbReference type="InterPro" id="IPR036259">
    <property type="entry name" value="MFS_trans_sf"/>
</dbReference>
<dbReference type="CDD" id="cd17321">
    <property type="entry name" value="MFS_MMR_MDR_like"/>
    <property type="match status" value="1"/>
</dbReference>
<dbReference type="InterPro" id="IPR011701">
    <property type="entry name" value="MFS"/>
</dbReference>
<dbReference type="PANTHER" id="PTHR42718:SF46">
    <property type="entry name" value="BLR6921 PROTEIN"/>
    <property type="match status" value="1"/>
</dbReference>
<evidence type="ECO:0000256" key="2">
    <source>
        <dbReference type="ARBA" id="ARBA00022448"/>
    </source>
</evidence>
<dbReference type="Pfam" id="PF07690">
    <property type="entry name" value="MFS_1"/>
    <property type="match status" value="1"/>
</dbReference>
<evidence type="ECO:0000256" key="7">
    <source>
        <dbReference type="SAM" id="Phobius"/>
    </source>
</evidence>
<feature type="transmembrane region" description="Helical" evidence="7">
    <location>
        <begin position="21"/>
        <end position="45"/>
    </location>
</feature>
<evidence type="ECO:0000256" key="4">
    <source>
        <dbReference type="ARBA" id="ARBA00022692"/>
    </source>
</evidence>
<dbReference type="SUPFAM" id="SSF103473">
    <property type="entry name" value="MFS general substrate transporter"/>
    <property type="match status" value="2"/>
</dbReference>
<gene>
    <name evidence="9" type="ORF">NN4_28760</name>
</gene>
<feature type="transmembrane region" description="Helical" evidence="7">
    <location>
        <begin position="176"/>
        <end position="198"/>
    </location>
</feature>
<accession>A0A511MDY8</accession>
<evidence type="ECO:0000256" key="3">
    <source>
        <dbReference type="ARBA" id="ARBA00022475"/>
    </source>
</evidence>
<dbReference type="Gene3D" id="1.20.1720.10">
    <property type="entry name" value="Multidrug resistance protein D"/>
    <property type="match status" value="1"/>
</dbReference>
<dbReference type="InterPro" id="IPR020846">
    <property type="entry name" value="MFS_dom"/>
</dbReference>
<evidence type="ECO:0000313" key="10">
    <source>
        <dbReference type="Proteomes" id="UP000321424"/>
    </source>
</evidence>
<feature type="transmembrane region" description="Helical" evidence="7">
    <location>
        <begin position="149"/>
        <end position="170"/>
    </location>
</feature>
<feature type="transmembrane region" description="Helical" evidence="7">
    <location>
        <begin position="269"/>
        <end position="297"/>
    </location>
</feature>
<feature type="transmembrane region" description="Helical" evidence="7">
    <location>
        <begin position="89"/>
        <end position="116"/>
    </location>
</feature>
<dbReference type="Proteomes" id="UP000321424">
    <property type="component" value="Unassembled WGS sequence"/>
</dbReference>
<dbReference type="RefSeq" id="WP_147130541.1">
    <property type="nucleotide sequence ID" value="NZ_BJXA01000015.1"/>
</dbReference>
<keyword evidence="2" id="KW-0813">Transport</keyword>
<dbReference type="AlphaFoldDB" id="A0A511MDY8"/>
<evidence type="ECO:0000259" key="8">
    <source>
        <dbReference type="PROSITE" id="PS50850"/>
    </source>
</evidence>